<keyword evidence="1" id="KW-0472">Membrane</keyword>
<dbReference type="AlphaFoldDB" id="Q5NX63"/>
<dbReference type="RefSeq" id="WP_011254826.1">
    <property type="nucleotide sequence ID" value="NC_006823.1"/>
</dbReference>
<geneLocation type="plasmid" evidence="3">
    <name>pAzo1</name>
</geneLocation>
<feature type="transmembrane region" description="Helical" evidence="1">
    <location>
        <begin position="6"/>
        <end position="26"/>
    </location>
</feature>
<keyword evidence="1" id="KW-1133">Transmembrane helix</keyword>
<protein>
    <submittedName>
        <fullName evidence="2">Uncharacterized protein</fullName>
    </submittedName>
</protein>
<dbReference type="KEGG" id="eba:p1B147"/>
<keyword evidence="1" id="KW-0812">Transmembrane</keyword>
<dbReference type="Proteomes" id="UP000006552">
    <property type="component" value="Plasmid 1"/>
</dbReference>
<dbReference type="EMBL" id="CR555307">
    <property type="protein sequence ID" value="CAI10351.1"/>
    <property type="molecule type" value="Genomic_DNA"/>
</dbReference>
<keyword evidence="3" id="KW-1185">Reference proteome</keyword>
<keyword evidence="2" id="KW-0614">Plasmid</keyword>
<gene>
    <name evidence="2" type="ORF">p1B147</name>
</gene>
<dbReference type="HOGENOM" id="CLU_2550982_0_0_4"/>
<evidence type="ECO:0000313" key="3">
    <source>
        <dbReference type="Proteomes" id="UP000006552"/>
    </source>
</evidence>
<sequence>MELSTVLSIGAIALFYYLIAKVLIALSNTWVGDLILGATNRKPKHWTHYVGETPENQAFYDTRHVTKLGVGAFTLTTDDDDL</sequence>
<proteinExistence type="predicted"/>
<accession>Q5NX63</accession>
<evidence type="ECO:0000256" key="1">
    <source>
        <dbReference type="SAM" id="Phobius"/>
    </source>
</evidence>
<reference evidence="2 3" key="1">
    <citation type="journal article" date="2005" name="Arch. Microbiol.">
        <title>The genome sequence of an anaerobic aromatic-degrading denitrifying bacterium, strain EbN1.</title>
        <authorList>
            <person name="Rabus R."/>
            <person name="Kube M."/>
            <person name="Heider J."/>
            <person name="Beck A."/>
            <person name="Heitmann K."/>
            <person name="Widdel F."/>
            <person name="Reinhardt R."/>
        </authorList>
    </citation>
    <scope>NUCLEOTIDE SEQUENCE [LARGE SCALE GENOMIC DNA]</scope>
    <source>
        <strain evidence="2 3">EbN1</strain>
        <plasmid evidence="3">Plasmid pAzo1</plasmid>
    </source>
</reference>
<evidence type="ECO:0000313" key="2">
    <source>
        <dbReference type="EMBL" id="CAI10351.1"/>
    </source>
</evidence>
<organism evidence="2 3">
    <name type="scientific">Aromatoleum aromaticum (strain DSM 19018 / LMG 30748 / EbN1)</name>
    <name type="common">Azoarcus sp. (strain EbN1)</name>
    <dbReference type="NCBI Taxonomy" id="76114"/>
    <lineage>
        <taxon>Bacteria</taxon>
        <taxon>Pseudomonadati</taxon>
        <taxon>Pseudomonadota</taxon>
        <taxon>Betaproteobacteria</taxon>
        <taxon>Rhodocyclales</taxon>
        <taxon>Rhodocyclaceae</taxon>
        <taxon>Aromatoleum</taxon>
    </lineage>
</organism>
<name>Q5NX63_AROAE</name>